<proteinExistence type="predicted"/>
<evidence type="ECO:0000313" key="2">
    <source>
        <dbReference type="Proteomes" id="UP000254031"/>
    </source>
</evidence>
<name>A0A378NAF3_MANHA</name>
<dbReference type="RefSeq" id="WP_006252013.1">
    <property type="nucleotide sequence ID" value="NZ_CP017484.1"/>
</dbReference>
<gene>
    <name evidence="1" type="ORF">NCTC9380_00680</name>
</gene>
<accession>A0A378NAF3</accession>
<reference evidence="1 2" key="1">
    <citation type="submission" date="2018-06" db="EMBL/GenBank/DDBJ databases">
        <authorList>
            <consortium name="Pathogen Informatics"/>
            <person name="Doyle S."/>
        </authorList>
    </citation>
    <scope>NUCLEOTIDE SEQUENCE [LARGE SCALE GENOMIC DNA]</scope>
    <source>
        <strain evidence="1 2">NCTC9380</strain>
    </source>
</reference>
<organism evidence="1 2">
    <name type="scientific">Mannheimia haemolytica</name>
    <name type="common">Pasteurella haemolytica</name>
    <dbReference type="NCBI Taxonomy" id="75985"/>
    <lineage>
        <taxon>Bacteria</taxon>
        <taxon>Pseudomonadati</taxon>
        <taxon>Pseudomonadota</taxon>
        <taxon>Gammaproteobacteria</taxon>
        <taxon>Pasteurellales</taxon>
        <taxon>Pasteurellaceae</taxon>
        <taxon>Mannheimia</taxon>
    </lineage>
</organism>
<dbReference type="AlphaFoldDB" id="A0A378NAF3"/>
<dbReference type="Proteomes" id="UP000254031">
    <property type="component" value="Unassembled WGS sequence"/>
</dbReference>
<sequence length="331" mass="38631">MLTQEFLSLSEASDFVKSKGLDLEECDLIFLASKKEFRVFNNIYSIPRLNDSNPLYKVNGLKGVFELLLETQLLDVAERLTKALADSNIEVSEYSNGYHTVLVLKNKQTKNEVEVLYAPYGEFQISELRYSYASVYFPVFDGLGKQFDIINGMVESRMLESLSERNFLNSKLFYKMLQKSLNNYYVVNSPFDQFYFKLKEIIFYPIGLRPYCVSSEELDNNNDLKEIYDEEDFSNIFYFQKEELEAYIDKNLKIETKLEQTDITSIFDGDIPPKTDQDKLAHFIELIIQKSEFMKDGKIPTYSELHTMLSHKYPHDAIPSKNTIKKYLGQH</sequence>
<evidence type="ECO:0000313" key="1">
    <source>
        <dbReference type="EMBL" id="STY65414.1"/>
    </source>
</evidence>
<dbReference type="EMBL" id="UGPL01000006">
    <property type="protein sequence ID" value="STY65414.1"/>
    <property type="molecule type" value="Genomic_DNA"/>
</dbReference>
<protein>
    <submittedName>
        <fullName evidence="1">Uncharacterized protein</fullName>
    </submittedName>
</protein>